<dbReference type="Gene3D" id="3.40.50.1860">
    <property type="match status" value="2"/>
</dbReference>
<name>A0A8S1ZDR4_ARAAE</name>
<evidence type="ECO:0000256" key="1">
    <source>
        <dbReference type="ARBA" id="ARBA00023235"/>
    </source>
</evidence>
<keyword evidence="1" id="KW-0413">Isomerase</keyword>
<evidence type="ECO:0008006" key="5">
    <source>
        <dbReference type="Google" id="ProtNLM"/>
    </source>
</evidence>
<dbReference type="AntiFam" id="ANF00039">
    <property type="entry name" value="Antisense to SRP RNA"/>
</dbReference>
<gene>
    <name evidence="3" type="ORF">AARE701A_LOCUS1262</name>
</gene>
<dbReference type="Pfam" id="PF01177">
    <property type="entry name" value="Asp_Glu_race"/>
    <property type="match status" value="1"/>
</dbReference>
<proteinExistence type="predicted"/>
<dbReference type="InterPro" id="IPR015942">
    <property type="entry name" value="Asp/Glu/hydantoin_racemase"/>
</dbReference>
<evidence type="ECO:0000313" key="4">
    <source>
        <dbReference type="Proteomes" id="UP000682877"/>
    </source>
</evidence>
<dbReference type="PANTHER" id="PTHR21198:SF7">
    <property type="entry name" value="ASPARTATE-GLUTAMATE RACEMASE FAMILY"/>
    <property type="match status" value="1"/>
</dbReference>
<dbReference type="PANTHER" id="PTHR21198">
    <property type="entry name" value="GLUTAMATE RACEMASE"/>
    <property type="match status" value="1"/>
</dbReference>
<dbReference type="EMBL" id="LR999451">
    <property type="protein sequence ID" value="CAE5957565.1"/>
    <property type="molecule type" value="Genomic_DNA"/>
</dbReference>
<dbReference type="AlphaFoldDB" id="A0A8S1ZDR4"/>
<sequence>MLKQREEIKKTTGNEPAGHGESEWRRAVIRPLLRAGGERCSVKPASRIALHCRNRLSQAFAQLTRITHSLDWAARNNATTDPACGPSQCSTNLLSPLGSQALAIELDVSRLEFESEVRFRSLVMYLQIVNNPSHGLGHVCYSSRVSCRVRLSRVLAMPPSSVLLHMDESNDLPKPKKGFCLSEDSKNSLNSLSADSLLRHANTVGIIGGVSTDSTLKFVKKLVDWSSNDGKSSLPFVLCSDPALNKELLLYEENSYPSLYHRAESTPVDPKLIVENLRNKRRYLEKCGAKLILMPCHIAHIWYDEVCEGSSVPVLHMGECIAKELQEAKMKPLEAGNPLRVGVMATSATLSAGFYQEKLQSNGFEAVLPDKATMEHTVIPSIEAMKREDMEGAQNLLRIALQVLLVQAVNVVMLGSDEMRDLLPGDDPLLKKCVDPMDALARSAIKWAENQCS</sequence>
<protein>
    <recommendedName>
        <fullName evidence="5">Aspartate racemase</fullName>
    </recommendedName>
</protein>
<dbReference type="InterPro" id="IPR001920">
    <property type="entry name" value="Asp/Glu_race"/>
</dbReference>
<evidence type="ECO:0000256" key="2">
    <source>
        <dbReference type="SAM" id="MobiDB-lite"/>
    </source>
</evidence>
<accession>A0A8S1ZDR4</accession>
<organism evidence="3 4">
    <name type="scientific">Arabidopsis arenosa</name>
    <name type="common">Sand rock-cress</name>
    <name type="synonym">Cardaminopsis arenosa</name>
    <dbReference type="NCBI Taxonomy" id="38785"/>
    <lineage>
        <taxon>Eukaryota</taxon>
        <taxon>Viridiplantae</taxon>
        <taxon>Streptophyta</taxon>
        <taxon>Embryophyta</taxon>
        <taxon>Tracheophyta</taxon>
        <taxon>Spermatophyta</taxon>
        <taxon>Magnoliopsida</taxon>
        <taxon>eudicotyledons</taxon>
        <taxon>Gunneridae</taxon>
        <taxon>Pentapetalae</taxon>
        <taxon>rosids</taxon>
        <taxon>malvids</taxon>
        <taxon>Brassicales</taxon>
        <taxon>Brassicaceae</taxon>
        <taxon>Camelineae</taxon>
        <taxon>Arabidopsis</taxon>
    </lineage>
</organism>
<dbReference type="GO" id="GO:0047661">
    <property type="term" value="F:amino-acid racemase activity"/>
    <property type="evidence" value="ECO:0007669"/>
    <property type="project" value="InterPro"/>
</dbReference>
<dbReference type="Proteomes" id="UP000682877">
    <property type="component" value="Chromosome 1"/>
</dbReference>
<keyword evidence="4" id="KW-1185">Reference proteome</keyword>
<reference evidence="3" key="1">
    <citation type="submission" date="2021-01" db="EMBL/GenBank/DDBJ databases">
        <authorList>
            <person name="Bezrukov I."/>
        </authorList>
    </citation>
    <scope>NUCLEOTIDE SEQUENCE</scope>
</reference>
<dbReference type="SUPFAM" id="SSF53681">
    <property type="entry name" value="Aspartate/glutamate racemase"/>
    <property type="match status" value="2"/>
</dbReference>
<feature type="region of interest" description="Disordered" evidence="2">
    <location>
        <begin position="1"/>
        <end position="21"/>
    </location>
</feature>
<evidence type="ECO:0000313" key="3">
    <source>
        <dbReference type="EMBL" id="CAE5957565.1"/>
    </source>
</evidence>